<sequence length="19" mass="2174">MKADASAICHIQDEFREPL</sequence>
<name>A0A0E9PE58_ANGAN</name>
<reference evidence="1" key="1">
    <citation type="submission" date="2014-11" db="EMBL/GenBank/DDBJ databases">
        <authorList>
            <person name="Amaro Gonzalez C."/>
        </authorList>
    </citation>
    <scope>NUCLEOTIDE SEQUENCE</scope>
</reference>
<dbReference type="EMBL" id="GBXM01099004">
    <property type="protein sequence ID" value="JAH09573.1"/>
    <property type="molecule type" value="Transcribed_RNA"/>
</dbReference>
<accession>A0A0E9PE58</accession>
<dbReference type="AlphaFoldDB" id="A0A0E9PE58"/>
<organism evidence="1">
    <name type="scientific">Anguilla anguilla</name>
    <name type="common">European freshwater eel</name>
    <name type="synonym">Muraena anguilla</name>
    <dbReference type="NCBI Taxonomy" id="7936"/>
    <lineage>
        <taxon>Eukaryota</taxon>
        <taxon>Metazoa</taxon>
        <taxon>Chordata</taxon>
        <taxon>Craniata</taxon>
        <taxon>Vertebrata</taxon>
        <taxon>Euteleostomi</taxon>
        <taxon>Actinopterygii</taxon>
        <taxon>Neopterygii</taxon>
        <taxon>Teleostei</taxon>
        <taxon>Anguilliformes</taxon>
        <taxon>Anguillidae</taxon>
        <taxon>Anguilla</taxon>
    </lineage>
</organism>
<evidence type="ECO:0000313" key="1">
    <source>
        <dbReference type="EMBL" id="JAH02901.1"/>
    </source>
</evidence>
<proteinExistence type="predicted"/>
<dbReference type="EMBL" id="GBXM01105676">
    <property type="protein sequence ID" value="JAH02901.1"/>
    <property type="molecule type" value="Transcribed_RNA"/>
</dbReference>
<protein>
    <submittedName>
        <fullName evidence="1">Uncharacterized protein</fullName>
    </submittedName>
</protein>
<reference evidence="1" key="2">
    <citation type="journal article" date="2015" name="Fish Shellfish Immunol.">
        <title>Early steps in the European eel (Anguilla anguilla)-Vibrio vulnificus interaction in the gills: Role of the RtxA13 toxin.</title>
        <authorList>
            <person name="Callol A."/>
            <person name="Pajuelo D."/>
            <person name="Ebbesson L."/>
            <person name="Teles M."/>
            <person name="MacKenzie S."/>
            <person name="Amaro C."/>
        </authorList>
    </citation>
    <scope>NUCLEOTIDE SEQUENCE</scope>
</reference>